<gene>
    <name evidence="2" type="ORF">GPZ80_29715</name>
</gene>
<dbReference type="PANTHER" id="PTHR30121">
    <property type="entry name" value="UNCHARACTERIZED PROTEIN YJGR-RELATED"/>
    <property type="match status" value="1"/>
</dbReference>
<name>A0ABR7LF98_9PSEU</name>
<dbReference type="CDD" id="cd01127">
    <property type="entry name" value="TrwB_TraG_TraD_VirD4"/>
    <property type="match status" value="1"/>
</dbReference>
<organism evidence="2 3">
    <name type="scientific">Actinokineospora xionganensis</name>
    <dbReference type="NCBI Taxonomy" id="2684470"/>
    <lineage>
        <taxon>Bacteria</taxon>
        <taxon>Bacillati</taxon>
        <taxon>Actinomycetota</taxon>
        <taxon>Actinomycetes</taxon>
        <taxon>Pseudonocardiales</taxon>
        <taxon>Pseudonocardiaceae</taxon>
        <taxon>Actinokineospora</taxon>
    </lineage>
</organism>
<accession>A0ABR7LF98</accession>
<proteinExistence type="predicted"/>
<reference evidence="2 3" key="1">
    <citation type="submission" date="2020-06" db="EMBL/GenBank/DDBJ databases">
        <title>Actinokineospora xiongansis sp. nov., isolated from soil of Baiyangdian.</title>
        <authorList>
            <person name="Zhang X."/>
        </authorList>
    </citation>
    <scope>NUCLEOTIDE SEQUENCE [LARGE SCALE GENOMIC DNA]</scope>
    <source>
        <strain evidence="2 3">HBU206404</strain>
    </source>
</reference>
<dbReference type="InterPro" id="IPR051162">
    <property type="entry name" value="T4SS_component"/>
</dbReference>
<dbReference type="Gene3D" id="1.10.8.730">
    <property type="match status" value="1"/>
</dbReference>
<protein>
    <submittedName>
        <fullName evidence="2">Conjugal transfer protein TraC</fullName>
    </submittedName>
</protein>
<dbReference type="PANTHER" id="PTHR30121:SF12">
    <property type="entry name" value="TYPE IV SECRETION SYSTEM PROTEIN CAGE"/>
    <property type="match status" value="1"/>
</dbReference>
<keyword evidence="3" id="KW-1185">Reference proteome</keyword>
<evidence type="ECO:0000313" key="3">
    <source>
        <dbReference type="Proteomes" id="UP000734823"/>
    </source>
</evidence>
<feature type="domain" description="TraG P-loop" evidence="1">
    <location>
        <begin position="375"/>
        <end position="505"/>
    </location>
</feature>
<dbReference type="EMBL" id="JABVED010000028">
    <property type="protein sequence ID" value="MBC6451344.1"/>
    <property type="molecule type" value="Genomic_DNA"/>
</dbReference>
<dbReference type="InterPro" id="IPR027417">
    <property type="entry name" value="P-loop_NTPase"/>
</dbReference>
<dbReference type="InterPro" id="IPR043964">
    <property type="entry name" value="P-loop_TraG"/>
</dbReference>
<evidence type="ECO:0000259" key="1">
    <source>
        <dbReference type="Pfam" id="PF19044"/>
    </source>
</evidence>
<sequence>MTGYPAEVGAGWLEPLLCYPGRVDVACFVDPLPPAVAADRLRRQLGRLESGRRAGAARGRLEDFEVEAATADARDMAAALARGEIRLFRVGLYLTVYASTPDELREETALVRALASSMLLQTQPASLRALQGWASTLPLGVDSLRMRRAFDTPALSAAYPFTSPDLPNSAASASAPRGILYGLNASSGGLVVWDRWSQDNYNSVVLARSGAGKSYLTKLEALRSLYLGVDVAIIDPEDEYRRPAEAVGGAYLRLGAPGVHLNPFDLPHTGGESDAFTRRALFLHTLVGVMLGEPISPAARAALDRAITATYAAAGITSDPRTWRRPAPLLRDLATTLTADTDPAGHDLAARLAPYVSGSHSGIFTNPTTVRPESHFTVISLKQLPDELKPVGTLLGLDAIWRQVTDSGTQRRRLVIVDEAWLLMRDPEGAKFLFTLAKRARKHWTGLSVVTQDAADVLGSDLGLAIVSNATTQILLRQAPQAIDTVTQAFRLSDGERAYLLAAARGDGLLVAGTQRVAFTALASEFEHAAATTDPAELAALTDS</sequence>
<comment type="caution">
    <text evidence="2">The sequence shown here is derived from an EMBL/GenBank/DDBJ whole genome shotgun (WGS) entry which is preliminary data.</text>
</comment>
<evidence type="ECO:0000313" key="2">
    <source>
        <dbReference type="EMBL" id="MBC6451344.1"/>
    </source>
</evidence>
<dbReference type="Pfam" id="PF19044">
    <property type="entry name" value="P-loop_TraG"/>
    <property type="match status" value="1"/>
</dbReference>
<dbReference type="Gene3D" id="3.40.50.300">
    <property type="entry name" value="P-loop containing nucleotide triphosphate hydrolases"/>
    <property type="match status" value="1"/>
</dbReference>
<dbReference type="Proteomes" id="UP000734823">
    <property type="component" value="Unassembled WGS sequence"/>
</dbReference>
<dbReference type="SUPFAM" id="SSF52540">
    <property type="entry name" value="P-loop containing nucleoside triphosphate hydrolases"/>
    <property type="match status" value="1"/>
</dbReference>